<reference evidence="1 2" key="1">
    <citation type="journal article" date="2023" name="bioRxiv">
        <title>High-quality genome assemblies of four members of thePodospora anserinaspecies complex.</title>
        <authorList>
            <person name="Ament-Velasquez S.L."/>
            <person name="Vogan A.A."/>
            <person name="Wallerman O."/>
            <person name="Hartmann F."/>
            <person name="Gautier V."/>
            <person name="Silar P."/>
            <person name="Giraud T."/>
            <person name="Johannesson H."/>
        </authorList>
    </citation>
    <scope>NUCLEOTIDE SEQUENCE [LARGE SCALE GENOMIC DNA]</scope>
    <source>
        <strain evidence="1 2">CBS 112042</strain>
    </source>
</reference>
<dbReference type="Proteomes" id="UP001322138">
    <property type="component" value="Unassembled WGS sequence"/>
</dbReference>
<proteinExistence type="predicted"/>
<accession>A0ABR0G1Z4</accession>
<dbReference type="RefSeq" id="XP_062738708.1">
    <property type="nucleotide sequence ID" value="XM_062872108.1"/>
</dbReference>
<keyword evidence="2" id="KW-1185">Reference proteome</keyword>
<gene>
    <name evidence="1" type="ORF">QC761_0024390</name>
</gene>
<dbReference type="EMBL" id="JAFFGZ010000001">
    <property type="protein sequence ID" value="KAK4649733.1"/>
    <property type="molecule type" value="Genomic_DNA"/>
</dbReference>
<dbReference type="GeneID" id="87891208"/>
<protein>
    <submittedName>
        <fullName evidence="1">Uncharacterized protein</fullName>
    </submittedName>
</protein>
<sequence length="417" mass="47203">MSYFLECALQDLAKHRTRIPYRSLHQHLRNLVRKYSPKQTPMFYGMLQEPFFKELQNDGGLLPVTIHHDQVNGVTILTLEAGKAHGVAIGDEYEAVPFYAPETGEAVKEFSDQAITLRVVEVYTLTSSVCHQDESVVTSRFSAKTVTWKARLVRSCCSNEGLVRLPQDMEEAELSRLAKEVEDSPYVKLLSWDDRSSPIAFSVTIDGTTNSYVVHDATGSPVTRAPMIRRGDCDAIKSLARVLGHLAKFMLFKNLRHEEADEGFKDSVSFEVIGHTCGEDGWYTVKHEDDWKLQIRNMSKETLYIGIFNFGFWWEIDNLLSGQGEGEFLTLQSVGHALESTESLGLEWKLDEEDGDEREDVVRLFITDKPTSFQGMELSSLKADIGRGDESDSLVPQNVIGGRFAVRTFKVKTRRYR</sequence>
<name>A0ABR0G1Z4_9PEZI</name>
<evidence type="ECO:0000313" key="1">
    <source>
        <dbReference type="EMBL" id="KAK4649733.1"/>
    </source>
</evidence>
<evidence type="ECO:0000313" key="2">
    <source>
        <dbReference type="Proteomes" id="UP001322138"/>
    </source>
</evidence>
<comment type="caution">
    <text evidence="1">The sequence shown here is derived from an EMBL/GenBank/DDBJ whole genome shotgun (WGS) entry which is preliminary data.</text>
</comment>
<organism evidence="1 2">
    <name type="scientific">Podospora bellae-mahoneyi</name>
    <dbReference type="NCBI Taxonomy" id="2093777"/>
    <lineage>
        <taxon>Eukaryota</taxon>
        <taxon>Fungi</taxon>
        <taxon>Dikarya</taxon>
        <taxon>Ascomycota</taxon>
        <taxon>Pezizomycotina</taxon>
        <taxon>Sordariomycetes</taxon>
        <taxon>Sordariomycetidae</taxon>
        <taxon>Sordariales</taxon>
        <taxon>Podosporaceae</taxon>
        <taxon>Podospora</taxon>
    </lineage>
</organism>